<dbReference type="PANTHER" id="PTHR11781">
    <property type="entry name" value="IODOTHYRONINE DEIODINASE"/>
    <property type="match status" value="1"/>
</dbReference>
<keyword evidence="2" id="KW-1185">Reference proteome</keyword>
<dbReference type="Proteomes" id="UP001642464">
    <property type="component" value="Unassembled WGS sequence"/>
</dbReference>
<protein>
    <submittedName>
        <fullName evidence="1">Ubiquitin-60S ribosomal protein L40</fullName>
    </submittedName>
</protein>
<gene>
    <name evidence="1" type="ORF">SCF082_LOCUS6986</name>
</gene>
<sequence>MSSRRTNRSTIRFLCVYIREAHAMDVWPIDGPQVAEPKTTEQRLQTALEFKRNCQLSWPMAIDGIEDSFLRHFAPWPFRFYVFRGSRLELKTAPVDGTHQFDEVEDALRNFEGRK</sequence>
<evidence type="ECO:0000313" key="1">
    <source>
        <dbReference type="EMBL" id="CAK9001573.1"/>
    </source>
</evidence>
<dbReference type="Gene3D" id="3.40.30.10">
    <property type="entry name" value="Glutaredoxin"/>
    <property type="match status" value="1"/>
</dbReference>
<proteinExistence type="predicted"/>
<dbReference type="EMBL" id="CAXAMM010003891">
    <property type="protein sequence ID" value="CAK9001573.1"/>
    <property type="molecule type" value="Genomic_DNA"/>
</dbReference>
<evidence type="ECO:0000313" key="2">
    <source>
        <dbReference type="Proteomes" id="UP001642464"/>
    </source>
</evidence>
<name>A0ABP0IGW2_9DINO</name>
<dbReference type="GO" id="GO:0005840">
    <property type="term" value="C:ribosome"/>
    <property type="evidence" value="ECO:0007669"/>
    <property type="project" value="UniProtKB-KW"/>
</dbReference>
<comment type="caution">
    <text evidence="1">The sequence shown here is derived from an EMBL/GenBank/DDBJ whole genome shotgun (WGS) entry which is preliminary data.</text>
</comment>
<keyword evidence="1" id="KW-0689">Ribosomal protein</keyword>
<reference evidence="1 2" key="1">
    <citation type="submission" date="2024-02" db="EMBL/GenBank/DDBJ databases">
        <authorList>
            <person name="Chen Y."/>
            <person name="Shah S."/>
            <person name="Dougan E. K."/>
            <person name="Thang M."/>
            <person name="Chan C."/>
        </authorList>
    </citation>
    <scope>NUCLEOTIDE SEQUENCE [LARGE SCALE GENOMIC DNA]</scope>
</reference>
<keyword evidence="1" id="KW-0687">Ribonucleoprotein</keyword>
<organism evidence="1 2">
    <name type="scientific">Durusdinium trenchii</name>
    <dbReference type="NCBI Taxonomy" id="1381693"/>
    <lineage>
        <taxon>Eukaryota</taxon>
        <taxon>Sar</taxon>
        <taxon>Alveolata</taxon>
        <taxon>Dinophyceae</taxon>
        <taxon>Suessiales</taxon>
        <taxon>Symbiodiniaceae</taxon>
        <taxon>Durusdinium</taxon>
    </lineage>
</organism>
<dbReference type="Pfam" id="PF00837">
    <property type="entry name" value="T4_deiodinase"/>
    <property type="match status" value="1"/>
</dbReference>
<dbReference type="InterPro" id="IPR000643">
    <property type="entry name" value="Iodothyronine_deiodinase"/>
</dbReference>
<accession>A0ABP0IGW2</accession>
<dbReference type="PANTHER" id="PTHR11781:SF22">
    <property type="entry name" value="TYPE I IODOTHYRONINE DEIODINASE"/>
    <property type="match status" value="1"/>
</dbReference>